<evidence type="ECO:0000256" key="2">
    <source>
        <dbReference type="ARBA" id="ARBA00009215"/>
    </source>
</evidence>
<reference evidence="11" key="1">
    <citation type="submission" date="2021-01" db="EMBL/GenBank/DDBJ databases">
        <authorList>
            <person name="Eckstrom K.M.E."/>
        </authorList>
    </citation>
    <scope>NUCLEOTIDE SEQUENCE</scope>
    <source>
        <strain evidence="11">UVCC 0001</strain>
    </source>
</reference>
<dbReference type="Gene3D" id="1.20.58.1970">
    <property type="match status" value="1"/>
</dbReference>
<keyword evidence="4" id="KW-0813">Transport</keyword>
<evidence type="ECO:0000256" key="5">
    <source>
        <dbReference type="ARBA" id="ARBA00022927"/>
    </source>
</evidence>
<dbReference type="Pfam" id="PF20663">
    <property type="entry name" value="COG4_N"/>
    <property type="match status" value="1"/>
</dbReference>
<protein>
    <recommendedName>
        <fullName evidence="3">Conserved oligomeric Golgi complex subunit 4</fullName>
    </recommendedName>
    <alternativeName>
        <fullName evidence="8">Component of oligomeric Golgi complex 4</fullName>
    </alternativeName>
</protein>
<dbReference type="InterPro" id="IPR013167">
    <property type="entry name" value="COG4_M"/>
</dbReference>
<dbReference type="InterPro" id="IPR048682">
    <property type="entry name" value="COG4"/>
</dbReference>
<feature type="compositionally biased region" description="Low complexity" evidence="9">
    <location>
        <begin position="158"/>
        <end position="175"/>
    </location>
</feature>
<dbReference type="GO" id="GO:0015031">
    <property type="term" value="P:protein transport"/>
    <property type="evidence" value="ECO:0007669"/>
    <property type="project" value="UniProtKB-KW"/>
</dbReference>
<sequence>MVSSSVGMEHLSSVSLDLESLKQLTDAAQIPRLLHAALARERALESELDAVIARRGVTQGKMADMAFSTSEALQILSIEAGALEESTASSAEMAERVSAQIRALDLRRERVLSVIDVIEGLVGQSAAVTGLEKAMAREDFEQAARCVDSFLTLQEQAAARAGPAPAPGGDAQPRALPSALTPEQAAAFEAHRQSLQQTVDQRLEAAVAAGDHAAVARFAALCPLLRNSDRGLDTLLRYLGGLISSRAAADAEELIDSTGGERDPDFVAALTGLFKDVAASIDEHFDLFLQSFGPDLATTAVLALHAEVDLHGSRLLQRYADFRRLTRLVGQVSSFRSAGGSSGSLSRAGLGGSTSSFSANRLASGLHGALSSAALGEAAPAAPVEPRLVEACLEELLALCGRSEQYLQYILMRLSDVAAARAPDAGDTRPAAGSAGQREAALRGGGFATGVRELLANYLALEEYYVEESVGKAIRISAVSEGDLTSSMVDDAFYVLSRASGRALSTGRAPAAVAVLNAAHAALTTRLRAALEEGLVGAPAALLAARQRGRAGAPAASEAWAAEEDPLAGDPAVAAAAVPFNDVEVAASHAAKLRQRLESLAGGAFAAAGDRDRVLLVLGDLSKVAADLRALSAQAVASLATAVLGTLRPALDAAAQAPDLGAPGEAALDAAGPSAWAADLAGALDEALAWLRPALVPSLFEPLALRVLDGVLARLEAALGGLALERDARFLAGRAAELVQRSVRDKFARLSAMAMLLGLESAAEVVDLWGEPGGAGLSLRLSEGEVRAVLAQRREWSADEVSRLRLS</sequence>
<keyword evidence="5" id="KW-0653">Protein transport</keyword>
<evidence type="ECO:0000256" key="8">
    <source>
        <dbReference type="ARBA" id="ARBA00031340"/>
    </source>
</evidence>
<comment type="caution">
    <text evidence="11">The sequence shown here is derived from an EMBL/GenBank/DDBJ whole genome shotgun (WGS) entry which is preliminary data.</text>
</comment>
<gene>
    <name evidence="11" type="ORF">QBZ16_004420</name>
</gene>
<name>A0AAD9IHX0_PROWI</name>
<dbReference type="SMART" id="SM00762">
    <property type="entry name" value="Cog4"/>
    <property type="match status" value="1"/>
</dbReference>
<dbReference type="GO" id="GO:0000139">
    <property type="term" value="C:Golgi membrane"/>
    <property type="evidence" value="ECO:0007669"/>
    <property type="project" value="UniProtKB-SubCell"/>
</dbReference>
<keyword evidence="6" id="KW-0333">Golgi apparatus</keyword>
<evidence type="ECO:0000256" key="1">
    <source>
        <dbReference type="ARBA" id="ARBA00004395"/>
    </source>
</evidence>
<dbReference type="EMBL" id="JASFZW010000006">
    <property type="protein sequence ID" value="KAK2077575.1"/>
    <property type="molecule type" value="Genomic_DNA"/>
</dbReference>
<dbReference type="InterPro" id="IPR048680">
    <property type="entry name" value="COG4_N"/>
</dbReference>
<evidence type="ECO:0000256" key="4">
    <source>
        <dbReference type="ARBA" id="ARBA00022448"/>
    </source>
</evidence>
<comment type="subcellular location">
    <subcellularLocation>
        <location evidence="1">Golgi apparatus membrane</location>
        <topology evidence="1">Peripheral membrane protein</topology>
    </subcellularLocation>
</comment>
<keyword evidence="12" id="KW-1185">Reference proteome</keyword>
<dbReference type="InterPro" id="IPR048684">
    <property type="entry name" value="COG4_C"/>
</dbReference>
<evidence type="ECO:0000313" key="12">
    <source>
        <dbReference type="Proteomes" id="UP001255856"/>
    </source>
</evidence>
<organism evidence="11 12">
    <name type="scientific">Prototheca wickerhamii</name>
    <dbReference type="NCBI Taxonomy" id="3111"/>
    <lineage>
        <taxon>Eukaryota</taxon>
        <taxon>Viridiplantae</taxon>
        <taxon>Chlorophyta</taxon>
        <taxon>core chlorophytes</taxon>
        <taxon>Trebouxiophyceae</taxon>
        <taxon>Chlorellales</taxon>
        <taxon>Chlorellaceae</taxon>
        <taxon>Prototheca</taxon>
    </lineage>
</organism>
<evidence type="ECO:0000259" key="10">
    <source>
        <dbReference type="SMART" id="SM00762"/>
    </source>
</evidence>
<comment type="similarity">
    <text evidence="2">Belongs to the COG4 family.</text>
</comment>
<dbReference type="Proteomes" id="UP001255856">
    <property type="component" value="Unassembled WGS sequence"/>
</dbReference>
<accession>A0AAD9IHX0</accession>
<evidence type="ECO:0000256" key="3">
    <source>
        <dbReference type="ARBA" id="ARBA00020975"/>
    </source>
</evidence>
<proteinExistence type="inferred from homology"/>
<dbReference type="PANTHER" id="PTHR24016:SF0">
    <property type="entry name" value="CONSERVED OLIGOMERIC GOLGI COMPLEX SUBUNIT 4"/>
    <property type="match status" value="1"/>
</dbReference>
<feature type="region of interest" description="Disordered" evidence="9">
    <location>
        <begin position="158"/>
        <end position="180"/>
    </location>
</feature>
<evidence type="ECO:0000256" key="9">
    <source>
        <dbReference type="SAM" id="MobiDB-lite"/>
    </source>
</evidence>
<evidence type="ECO:0000256" key="6">
    <source>
        <dbReference type="ARBA" id="ARBA00023034"/>
    </source>
</evidence>
<dbReference type="AlphaFoldDB" id="A0AAD9IHX0"/>
<evidence type="ECO:0000313" key="11">
    <source>
        <dbReference type="EMBL" id="KAK2077575.1"/>
    </source>
</evidence>
<keyword evidence="7" id="KW-0472">Membrane</keyword>
<dbReference type="Pfam" id="PF20662">
    <property type="entry name" value="COG4_C"/>
    <property type="match status" value="1"/>
</dbReference>
<feature type="domain" description="COG4 transport protein middle alpha-helical bundle" evidence="10">
    <location>
        <begin position="188"/>
        <end position="536"/>
    </location>
</feature>
<dbReference type="Pfam" id="PF08318">
    <property type="entry name" value="COG4_m"/>
    <property type="match status" value="1"/>
</dbReference>
<evidence type="ECO:0000256" key="7">
    <source>
        <dbReference type="ARBA" id="ARBA00023136"/>
    </source>
</evidence>
<dbReference type="PANTHER" id="PTHR24016">
    <property type="entry name" value="CONSERVED OLIGOMERIC GOLGI COMPLEX SUBUNIT 4"/>
    <property type="match status" value="1"/>
</dbReference>